<evidence type="ECO:0000313" key="3">
    <source>
        <dbReference type="Proteomes" id="UP000820669"/>
    </source>
</evidence>
<evidence type="ECO:0000313" key="2">
    <source>
        <dbReference type="EMBL" id="NMH98640.1"/>
    </source>
</evidence>
<sequence>MKRLVIALLVLVGVLLAVDYGAAAAAESAVSKQMRQQLGLADDPSVRINGFPFLTQAISGDYSSVDITADRIRIGQLQDVQVRSQLRDVQAPLSELLGSGPRTLRVQNAEGTLRISADDLARLSGVDKLQIQNIDEQALQQAVKDGGDTSLASIDPDSAARLVGTTRVLGQDMQVSVIAVLQLSGRQIQVVPRDIRVGQPGSATPQALPPPVQTALRAMFTVQLDPGKLPLNVTATRLRARDGTLEISGFATGLVLGTDATTPAR</sequence>
<reference evidence="2 3" key="1">
    <citation type="submission" date="2020-04" db="EMBL/GenBank/DDBJ databases">
        <authorList>
            <person name="Klaysubun C."/>
            <person name="Duangmal K."/>
            <person name="Lipun K."/>
        </authorList>
    </citation>
    <scope>NUCLEOTIDE SEQUENCE [LARGE SCALE GENOMIC DNA]</scope>
    <source>
        <strain evidence="2 3">K10HN5</strain>
    </source>
</reference>
<evidence type="ECO:0000256" key="1">
    <source>
        <dbReference type="SAM" id="SignalP"/>
    </source>
</evidence>
<keyword evidence="1" id="KW-0732">Signal</keyword>
<dbReference type="RefSeq" id="WP_169382085.1">
    <property type="nucleotide sequence ID" value="NZ_JAAXLA010000025.1"/>
</dbReference>
<gene>
    <name evidence="2" type="ORF">HF526_15190</name>
</gene>
<proteinExistence type="predicted"/>
<name>A0ABX1SC26_9PSEU</name>
<organism evidence="2 3">
    <name type="scientific">Pseudonocardia acidicola</name>
    <dbReference type="NCBI Taxonomy" id="2724939"/>
    <lineage>
        <taxon>Bacteria</taxon>
        <taxon>Bacillati</taxon>
        <taxon>Actinomycetota</taxon>
        <taxon>Actinomycetes</taxon>
        <taxon>Pseudonocardiales</taxon>
        <taxon>Pseudonocardiaceae</taxon>
        <taxon>Pseudonocardia</taxon>
    </lineage>
</organism>
<dbReference type="InterPro" id="IPR021373">
    <property type="entry name" value="DUF2993"/>
</dbReference>
<dbReference type="EMBL" id="JAAXLA010000025">
    <property type="protein sequence ID" value="NMH98640.1"/>
    <property type="molecule type" value="Genomic_DNA"/>
</dbReference>
<keyword evidence="3" id="KW-1185">Reference proteome</keyword>
<accession>A0ABX1SC26</accession>
<comment type="caution">
    <text evidence="2">The sequence shown here is derived from an EMBL/GenBank/DDBJ whole genome shotgun (WGS) entry which is preliminary data.</text>
</comment>
<dbReference type="Pfam" id="PF11209">
    <property type="entry name" value="LmeA"/>
    <property type="match status" value="1"/>
</dbReference>
<feature type="chain" id="PRO_5047033156" evidence="1">
    <location>
        <begin position="26"/>
        <end position="265"/>
    </location>
</feature>
<dbReference type="Proteomes" id="UP000820669">
    <property type="component" value="Unassembled WGS sequence"/>
</dbReference>
<protein>
    <submittedName>
        <fullName evidence="2">DUF2993 domain-containing protein</fullName>
    </submittedName>
</protein>
<feature type="signal peptide" evidence="1">
    <location>
        <begin position="1"/>
        <end position="25"/>
    </location>
</feature>